<dbReference type="InterPro" id="IPR031444">
    <property type="entry name" value="PCNA-AF_dom"/>
</dbReference>
<feature type="region of interest" description="Disordered" evidence="1">
    <location>
        <begin position="1"/>
        <end position="55"/>
    </location>
</feature>
<evidence type="ECO:0000313" key="4">
    <source>
        <dbReference type="Proteomes" id="UP001431783"/>
    </source>
</evidence>
<feature type="domain" description="PCNA-associated factor histone-like" evidence="2">
    <location>
        <begin position="1"/>
        <end position="115"/>
    </location>
</feature>
<gene>
    <name evidence="3" type="ORF">WA026_004521</name>
</gene>
<feature type="compositionally biased region" description="Low complexity" evidence="1">
    <location>
        <begin position="326"/>
        <end position="338"/>
    </location>
</feature>
<comment type="caution">
    <text evidence="3">The sequence shown here is derived from an EMBL/GenBank/DDBJ whole genome shotgun (WGS) entry which is preliminary data.</text>
</comment>
<dbReference type="EMBL" id="JARQZJ010000122">
    <property type="protein sequence ID" value="KAK9889244.1"/>
    <property type="molecule type" value="Genomic_DNA"/>
</dbReference>
<feature type="compositionally biased region" description="Basic and acidic residues" evidence="1">
    <location>
        <begin position="159"/>
        <end position="168"/>
    </location>
</feature>
<organism evidence="3 4">
    <name type="scientific">Henosepilachna vigintioctopunctata</name>
    <dbReference type="NCBI Taxonomy" id="420089"/>
    <lineage>
        <taxon>Eukaryota</taxon>
        <taxon>Metazoa</taxon>
        <taxon>Ecdysozoa</taxon>
        <taxon>Arthropoda</taxon>
        <taxon>Hexapoda</taxon>
        <taxon>Insecta</taxon>
        <taxon>Pterygota</taxon>
        <taxon>Neoptera</taxon>
        <taxon>Endopterygota</taxon>
        <taxon>Coleoptera</taxon>
        <taxon>Polyphaga</taxon>
        <taxon>Cucujiformia</taxon>
        <taxon>Coccinelloidea</taxon>
        <taxon>Coccinellidae</taxon>
        <taxon>Epilachninae</taxon>
        <taxon>Epilachnini</taxon>
        <taxon>Henosepilachna</taxon>
    </lineage>
</organism>
<proteinExistence type="predicted"/>
<sequence>MVRTGERCVRVAGGKSSEKKRGTGTPSTAAGPSTSSSNSGIGGNPVCPRETPSWQKPITCFFPKIEGHGQQFIEKEMAESSKTNIPNRETVPVVAGTSTEEDQPMFMEEASSVQDTEKNKFPDIAKNSPDPVSPSKDMNLNETDKTHDKKNESLLATPKSEKKLESSNDHLALSKSGLRNIAASRKRFGHDSGGTMDDTEVPAKKLKLDDALRETQSEEAAGCSISKSYYDFLSATPCPTGNESDSSGFDEYTSRKREHPDSASDANNETPKKKLRLENTQPQYQMKKPPSLYDDIIVVSSDEENSDMELDDSINFSPENPYMYMNGNNEEVANNAVHGPPPQDEVPQGQNNPMELGYAGNDDNDNIPDNVYYPVENGYPEDDGSLAGNNSDDDPPEDSDEEETDTDIEDDDEDEDDEENEGEDEDDQDDGGVPFYANIHFYHNHIEE</sequence>
<reference evidence="3 4" key="1">
    <citation type="submission" date="2023-03" db="EMBL/GenBank/DDBJ databases">
        <title>Genome insight into feeding habits of ladybird beetles.</title>
        <authorList>
            <person name="Li H.-S."/>
            <person name="Huang Y.-H."/>
            <person name="Pang H."/>
        </authorList>
    </citation>
    <scope>NUCLEOTIDE SEQUENCE [LARGE SCALE GENOMIC DNA]</scope>
    <source>
        <strain evidence="3">SYSU_2023b</strain>
        <tissue evidence="3">Whole body</tissue>
    </source>
</reference>
<feature type="compositionally biased region" description="Basic and acidic residues" evidence="1">
    <location>
        <begin position="252"/>
        <end position="262"/>
    </location>
</feature>
<feature type="region of interest" description="Disordered" evidence="1">
    <location>
        <begin position="75"/>
        <end position="179"/>
    </location>
</feature>
<evidence type="ECO:0000313" key="3">
    <source>
        <dbReference type="EMBL" id="KAK9889244.1"/>
    </source>
</evidence>
<dbReference type="Pfam" id="PF15715">
    <property type="entry name" value="PAF"/>
    <property type="match status" value="1"/>
</dbReference>
<feature type="compositionally biased region" description="Basic and acidic residues" evidence="1">
    <location>
        <begin position="142"/>
        <end position="152"/>
    </location>
</feature>
<protein>
    <recommendedName>
        <fullName evidence="2">PCNA-associated factor histone-like domain-containing protein</fullName>
    </recommendedName>
</protein>
<feature type="compositionally biased region" description="Low complexity" evidence="1">
    <location>
        <begin position="23"/>
        <end position="39"/>
    </location>
</feature>
<keyword evidence="4" id="KW-1185">Reference proteome</keyword>
<dbReference type="AlphaFoldDB" id="A0AAW1VBJ1"/>
<feature type="compositionally biased region" description="Acidic residues" evidence="1">
    <location>
        <begin position="391"/>
        <end position="430"/>
    </location>
</feature>
<feature type="region of interest" description="Disordered" evidence="1">
    <location>
        <begin position="234"/>
        <end position="291"/>
    </location>
</feature>
<feature type="region of interest" description="Disordered" evidence="1">
    <location>
        <begin position="303"/>
        <end position="448"/>
    </location>
</feature>
<accession>A0AAW1VBJ1</accession>
<evidence type="ECO:0000256" key="1">
    <source>
        <dbReference type="SAM" id="MobiDB-lite"/>
    </source>
</evidence>
<feature type="compositionally biased region" description="Acidic residues" evidence="1">
    <location>
        <begin position="303"/>
        <end position="312"/>
    </location>
</feature>
<evidence type="ECO:0000259" key="2">
    <source>
        <dbReference type="Pfam" id="PF15715"/>
    </source>
</evidence>
<feature type="compositionally biased region" description="Polar residues" evidence="1">
    <location>
        <begin position="237"/>
        <end position="247"/>
    </location>
</feature>
<name>A0AAW1VBJ1_9CUCU</name>
<dbReference type="Proteomes" id="UP001431783">
    <property type="component" value="Unassembled WGS sequence"/>
</dbReference>